<name>A0A0Q3KPI5_9HYPH</name>
<reference evidence="1 2" key="1">
    <citation type="submission" date="2015-10" db="EMBL/GenBank/DDBJ databases">
        <title>Draft genome of Bosea thiooxidans.</title>
        <authorList>
            <person name="Wang X."/>
        </authorList>
    </citation>
    <scope>NUCLEOTIDE SEQUENCE [LARGE SCALE GENOMIC DNA]</scope>
    <source>
        <strain evidence="1 2">CGMCC 9174</strain>
    </source>
</reference>
<accession>A0A0Q3KPI5</accession>
<comment type="caution">
    <text evidence="1">The sequence shown here is derived from an EMBL/GenBank/DDBJ whole genome shotgun (WGS) entry which is preliminary data.</text>
</comment>
<organism evidence="1 2">
    <name type="scientific">Bosea thiooxidans</name>
    <dbReference type="NCBI Taxonomy" id="53254"/>
    <lineage>
        <taxon>Bacteria</taxon>
        <taxon>Pseudomonadati</taxon>
        <taxon>Pseudomonadota</taxon>
        <taxon>Alphaproteobacteria</taxon>
        <taxon>Hyphomicrobiales</taxon>
        <taxon>Boseaceae</taxon>
        <taxon>Bosea</taxon>
    </lineage>
</organism>
<keyword evidence="2" id="KW-1185">Reference proteome</keyword>
<evidence type="ECO:0000313" key="2">
    <source>
        <dbReference type="Proteomes" id="UP000051562"/>
    </source>
</evidence>
<proteinExistence type="predicted"/>
<dbReference type="Proteomes" id="UP000051562">
    <property type="component" value="Unassembled WGS sequence"/>
</dbReference>
<sequence length="90" mass="9945">MLGHLKVVEFQDSRAIRPEGNNLYNAVSEVPRSVQANLAPGFLEISNVVGAYELINIAQLTRTYENVLKLMLSEASPNELQRLSGQTETS</sequence>
<dbReference type="EMBL" id="LMAR01000019">
    <property type="protein sequence ID" value="KQK31627.1"/>
    <property type="molecule type" value="Genomic_DNA"/>
</dbReference>
<gene>
    <name evidence="1" type="ORF">ARD30_09340</name>
</gene>
<protein>
    <submittedName>
        <fullName evidence="1">Uncharacterized protein</fullName>
    </submittedName>
</protein>
<evidence type="ECO:0000313" key="1">
    <source>
        <dbReference type="EMBL" id="KQK31627.1"/>
    </source>
</evidence>
<dbReference type="AlphaFoldDB" id="A0A0Q3KPI5"/>